<dbReference type="EMBL" id="JBHSDU010000014">
    <property type="protein sequence ID" value="MFC4312476.1"/>
    <property type="molecule type" value="Genomic_DNA"/>
</dbReference>
<dbReference type="InterPro" id="IPR030972">
    <property type="entry name" value="UrcA_uranyl"/>
</dbReference>
<dbReference type="Proteomes" id="UP001595904">
    <property type="component" value="Unassembled WGS sequence"/>
</dbReference>
<name>A0ABV8SXX2_9GAMM</name>
<keyword evidence="2" id="KW-1185">Reference proteome</keyword>
<comment type="caution">
    <text evidence="1">The sequence shown here is derived from an EMBL/GenBank/DDBJ whole genome shotgun (WGS) entry which is preliminary data.</text>
</comment>
<accession>A0ABV8SXX2</accession>
<gene>
    <name evidence="1" type="ORF">ACFPN2_25560</name>
</gene>
<evidence type="ECO:0000313" key="2">
    <source>
        <dbReference type="Proteomes" id="UP001595904"/>
    </source>
</evidence>
<organism evidence="1 2">
    <name type="scientific">Steroidobacter flavus</name>
    <dbReference type="NCBI Taxonomy" id="1842136"/>
    <lineage>
        <taxon>Bacteria</taxon>
        <taxon>Pseudomonadati</taxon>
        <taxon>Pseudomonadota</taxon>
        <taxon>Gammaproteobacteria</taxon>
        <taxon>Steroidobacterales</taxon>
        <taxon>Steroidobacteraceae</taxon>
        <taxon>Steroidobacter</taxon>
    </lineage>
</organism>
<evidence type="ECO:0000313" key="1">
    <source>
        <dbReference type="EMBL" id="MFC4312476.1"/>
    </source>
</evidence>
<protein>
    <submittedName>
        <fullName evidence="1">UrcA family protein</fullName>
    </submittedName>
</protein>
<dbReference type="NCBIfam" id="TIGR04433">
    <property type="entry name" value="UrcA_uranyl"/>
    <property type="match status" value="1"/>
</dbReference>
<proteinExistence type="predicted"/>
<reference evidence="2" key="1">
    <citation type="journal article" date="2019" name="Int. J. Syst. Evol. Microbiol.">
        <title>The Global Catalogue of Microorganisms (GCM) 10K type strain sequencing project: providing services to taxonomists for standard genome sequencing and annotation.</title>
        <authorList>
            <consortium name="The Broad Institute Genomics Platform"/>
            <consortium name="The Broad Institute Genome Sequencing Center for Infectious Disease"/>
            <person name="Wu L."/>
            <person name="Ma J."/>
        </authorList>
    </citation>
    <scope>NUCLEOTIDE SEQUENCE [LARGE SCALE GENOMIC DNA]</scope>
    <source>
        <strain evidence="2">CGMCC 1.10759</strain>
    </source>
</reference>
<dbReference type="RefSeq" id="WP_380601896.1">
    <property type="nucleotide sequence ID" value="NZ_JBHSDU010000014.1"/>
</dbReference>
<sequence>MTAAICSSKRDAKRLTAISHSLEPKTMFNFNVNAARSRGHLLMLTVIIACLSAGFASADTGRSDDVPKIVVSLAGIELSTPKGAELAYDRIRSAAKIVCRSGQSRELEQIARARACFRTAVDDAVGQANRPLLSALHERRMGEQGEMIRTARR</sequence>